<dbReference type="InterPro" id="IPR022092">
    <property type="entry name" value="TMF_DNA-bd"/>
</dbReference>
<evidence type="ECO:0000313" key="8">
    <source>
        <dbReference type="Proteomes" id="UP001516400"/>
    </source>
</evidence>
<protein>
    <recommendedName>
        <fullName evidence="6">TATA element modulatory factor 1 TATA binding domain-containing protein</fullName>
    </recommendedName>
</protein>
<evidence type="ECO:0000256" key="3">
    <source>
        <dbReference type="ARBA" id="ARBA00023054"/>
    </source>
</evidence>
<evidence type="ECO:0000256" key="5">
    <source>
        <dbReference type="SAM" id="MobiDB-lite"/>
    </source>
</evidence>
<feature type="region of interest" description="Disordered" evidence="5">
    <location>
        <begin position="940"/>
        <end position="964"/>
    </location>
</feature>
<evidence type="ECO:0000313" key="7">
    <source>
        <dbReference type="EMBL" id="KAL3274377.1"/>
    </source>
</evidence>
<dbReference type="Pfam" id="PF12325">
    <property type="entry name" value="TMF_TATA_bd"/>
    <property type="match status" value="1"/>
</dbReference>
<evidence type="ECO:0000256" key="2">
    <source>
        <dbReference type="ARBA" id="ARBA00023034"/>
    </source>
</evidence>
<feature type="region of interest" description="Disordered" evidence="5">
    <location>
        <begin position="379"/>
        <end position="434"/>
    </location>
</feature>
<organism evidence="7 8">
    <name type="scientific">Cryptolaemus montrouzieri</name>
    <dbReference type="NCBI Taxonomy" id="559131"/>
    <lineage>
        <taxon>Eukaryota</taxon>
        <taxon>Metazoa</taxon>
        <taxon>Ecdysozoa</taxon>
        <taxon>Arthropoda</taxon>
        <taxon>Hexapoda</taxon>
        <taxon>Insecta</taxon>
        <taxon>Pterygota</taxon>
        <taxon>Neoptera</taxon>
        <taxon>Endopterygota</taxon>
        <taxon>Coleoptera</taxon>
        <taxon>Polyphaga</taxon>
        <taxon>Cucujiformia</taxon>
        <taxon>Coccinelloidea</taxon>
        <taxon>Coccinellidae</taxon>
        <taxon>Scymninae</taxon>
        <taxon>Scymnini</taxon>
        <taxon>Cryptolaemus</taxon>
    </lineage>
</organism>
<evidence type="ECO:0000259" key="6">
    <source>
        <dbReference type="Pfam" id="PF12325"/>
    </source>
</evidence>
<dbReference type="AlphaFoldDB" id="A0ABD2N7E7"/>
<sequence>MSWFDAAGLANIAKSALKEAQRTIDKALDIKDDGINQVSGPIDVNDDFFGTWVENQPQNLENKNKPDNVQNSIWGSFTGSFFDHSREYNKSVSLEGLDDSADINSQQFSQSKLVVEENEECDNTLEMGENLLKEHITSHLEKEFYYEGDTENKEGEDVCLGPPEGTEDDLPTSESIPKNNNSTGNDICNMQSKPENLSGETFLSTISMNEATVSLTEKEIDEQKLDKVLADMNVSPRKIPVLPDAITVAPSRNNTQLLLQAVDETILIDTQPQSSKQEIPDIMRSTNIIDIPLDDDSLKSSSENPLDISTDEGSQSDRTIKASEDNQDAQNESDSSENNSTYLKNMLDEAIQSECNSIPNDGLSSENLSIIQLEMPLRENSPLSSDKSDLVKIGSDHTSGHTSGDELETATSSDIEIISSPNGDSSSTQSRQSPAKIVCRKVAKDDCQVDTLLCKMTMKNAKGHNRELSEASSMSDDLHSPEIEKLIRKITEMTEILESRESKIAEINRKNIELQELNLELKTHLNSILSKQLESQDLTQVTEDYAQRMSALEKKFQQAIREKDSLRKQLDQVKQESSTRLSKGEFDSIINDKDEMIKQLREEGEKLSRQQLQHSNIIKKLRTKEKENETTIKQLRENLEDFTSETERLKRTVNAKEEVERTQIEAVNQLTSKNKKLETDLAKAHSELDDQVQKYETLKKSLDAARKELNDKNKITNQLTAKELRLESLENEKKVAESQNEEVVNQLQYLRMKLHEYECGYLEKEQHLRQENNELLKRLENAESRNEELSHSILEVSKPLVRQLESLQATHTLKMAHFEKVELELTSKIEELQYRLSSVVTSEKSAKEECVNLRSKIAKLEVDYNSIKHQKDLLEVKLDQIKTERTISEQELNGKLQELQYNLKTKSDKIEMLGQEILTLKTSLEKALEEGNRRDVTTSNMGHVLEDNIDESNSNPRSTSPTLSVGKASVADSLSSSVWSQIESFDVGHPPRYTNMFEIQMLQTNLQQREGELQQLQWELNRREQERNLLNSELTALTSKVDDLMSNLADYDAMKAKFQDLQQQYDLLCQMYGEKVDEVEELKLDLLEAKEAYKSQLDELLSKQNSRS</sequence>
<comment type="caution">
    <text evidence="7">The sequence shown here is derived from an EMBL/GenBank/DDBJ whole genome shotgun (WGS) entry which is preliminary data.</text>
</comment>
<dbReference type="InterPro" id="IPR052602">
    <property type="entry name" value="Growth_transcription_reg"/>
</dbReference>
<dbReference type="GO" id="GO:0005794">
    <property type="term" value="C:Golgi apparatus"/>
    <property type="evidence" value="ECO:0007669"/>
    <property type="project" value="UniProtKB-SubCell"/>
</dbReference>
<dbReference type="EMBL" id="JABFTP020000062">
    <property type="protein sequence ID" value="KAL3274377.1"/>
    <property type="molecule type" value="Genomic_DNA"/>
</dbReference>
<feature type="coiled-coil region" evidence="4">
    <location>
        <begin position="843"/>
        <end position="930"/>
    </location>
</feature>
<feature type="region of interest" description="Disordered" evidence="5">
    <location>
        <begin position="293"/>
        <end position="340"/>
    </location>
</feature>
<keyword evidence="3 4" id="KW-0175">Coiled coil</keyword>
<feature type="compositionally biased region" description="Basic and acidic residues" evidence="5">
    <location>
        <begin position="386"/>
        <end position="399"/>
    </location>
</feature>
<feature type="coiled-coil region" evidence="4">
    <location>
        <begin position="999"/>
        <end position="1040"/>
    </location>
</feature>
<feature type="compositionally biased region" description="Polar residues" evidence="5">
    <location>
        <begin position="951"/>
        <end position="963"/>
    </location>
</feature>
<reference evidence="7 8" key="1">
    <citation type="journal article" date="2021" name="BMC Biol.">
        <title>Horizontally acquired antibacterial genes associated with adaptive radiation of ladybird beetles.</title>
        <authorList>
            <person name="Li H.S."/>
            <person name="Tang X.F."/>
            <person name="Huang Y.H."/>
            <person name="Xu Z.Y."/>
            <person name="Chen M.L."/>
            <person name="Du X.Y."/>
            <person name="Qiu B.Y."/>
            <person name="Chen P.T."/>
            <person name="Zhang W."/>
            <person name="Slipinski A."/>
            <person name="Escalona H.E."/>
            <person name="Waterhouse R.M."/>
            <person name="Zwick A."/>
            <person name="Pang H."/>
        </authorList>
    </citation>
    <scope>NUCLEOTIDE SEQUENCE [LARGE SCALE GENOMIC DNA]</scope>
    <source>
        <strain evidence="7">SYSU2018</strain>
    </source>
</reference>
<feature type="compositionally biased region" description="Polar residues" evidence="5">
    <location>
        <begin position="172"/>
        <end position="185"/>
    </location>
</feature>
<feature type="compositionally biased region" description="Polar residues" evidence="5">
    <location>
        <begin position="409"/>
        <end position="433"/>
    </location>
</feature>
<evidence type="ECO:0000256" key="4">
    <source>
        <dbReference type="SAM" id="Coils"/>
    </source>
</evidence>
<dbReference type="PANTHER" id="PTHR46515:SF1">
    <property type="entry name" value="TATA ELEMENT MODULATORY FACTOR"/>
    <property type="match status" value="1"/>
</dbReference>
<dbReference type="Pfam" id="PF12329">
    <property type="entry name" value="TMF_DNA_bd"/>
    <property type="match status" value="1"/>
</dbReference>
<proteinExistence type="predicted"/>
<accession>A0ABD2N7E7</accession>
<feature type="domain" description="TATA element modulatory factor 1 TATA binding" evidence="6">
    <location>
        <begin position="996"/>
        <end position="1100"/>
    </location>
</feature>
<feature type="compositionally biased region" description="Polar residues" evidence="5">
    <location>
        <begin position="328"/>
        <end position="340"/>
    </location>
</feature>
<comment type="subcellular location">
    <subcellularLocation>
        <location evidence="1">Golgi apparatus</location>
    </subcellularLocation>
</comment>
<name>A0ABD2N7E7_9CUCU</name>
<dbReference type="PANTHER" id="PTHR46515">
    <property type="entry name" value="TATA ELEMENT MODULATORY FACTOR TMF1"/>
    <property type="match status" value="1"/>
</dbReference>
<dbReference type="InterPro" id="IPR022091">
    <property type="entry name" value="TMF_TATA-bd"/>
</dbReference>
<evidence type="ECO:0000256" key="1">
    <source>
        <dbReference type="ARBA" id="ARBA00004555"/>
    </source>
</evidence>
<feature type="coiled-coil region" evidence="4">
    <location>
        <begin position="1076"/>
        <end position="1103"/>
    </location>
</feature>
<feature type="coiled-coil region" evidence="4">
    <location>
        <begin position="483"/>
        <end position="792"/>
    </location>
</feature>
<keyword evidence="2" id="KW-0333">Golgi apparatus</keyword>
<keyword evidence="8" id="KW-1185">Reference proteome</keyword>
<feature type="region of interest" description="Disordered" evidence="5">
    <location>
        <begin position="150"/>
        <end position="185"/>
    </location>
</feature>
<dbReference type="Proteomes" id="UP001516400">
    <property type="component" value="Unassembled WGS sequence"/>
</dbReference>
<gene>
    <name evidence="7" type="ORF">HHI36_015775</name>
</gene>